<comment type="caution">
    <text evidence="1">The sequence shown here is derived from an EMBL/GenBank/DDBJ whole genome shotgun (WGS) entry which is preliminary data.</text>
</comment>
<dbReference type="AlphaFoldDB" id="A0A1Q1G0J3"/>
<dbReference type="Gene3D" id="3.40.50.2000">
    <property type="entry name" value="Glycogen Phosphorylase B"/>
    <property type="match status" value="2"/>
</dbReference>
<evidence type="ECO:0000313" key="1">
    <source>
        <dbReference type="EMBL" id="RPF58311.1"/>
    </source>
</evidence>
<accession>A0A1Q1G0J3</accession>
<dbReference type="Proteomes" id="UP000277108">
    <property type="component" value="Unassembled WGS sequence"/>
</dbReference>
<evidence type="ECO:0000313" key="2">
    <source>
        <dbReference type="Proteomes" id="UP000277108"/>
    </source>
</evidence>
<dbReference type="SUPFAM" id="SSF53756">
    <property type="entry name" value="UDP-Glycosyltransferase/glycogen phosphorylase"/>
    <property type="match status" value="1"/>
</dbReference>
<protein>
    <submittedName>
        <fullName evidence="1">Glycosyltransferase involved in cell wall biosynthesis</fullName>
    </submittedName>
</protein>
<proteinExistence type="predicted"/>
<dbReference type="Pfam" id="PF13692">
    <property type="entry name" value="Glyco_trans_1_4"/>
    <property type="match status" value="1"/>
</dbReference>
<dbReference type="EMBL" id="RKRK01000002">
    <property type="protein sequence ID" value="RPF58311.1"/>
    <property type="molecule type" value="Genomic_DNA"/>
</dbReference>
<dbReference type="CDD" id="cd03801">
    <property type="entry name" value="GT4_PimA-like"/>
    <property type="match status" value="1"/>
</dbReference>
<sequence length="379" mass="44388">MTYLLIANAYPNKNRIYSNAFVHRRVKAYMDQGIDVEVVVMSTKVTLDEYYDGVKIKYLDEYQLANLMNSKQYEGILIHFINLKMYYALKQLTYNPRIIIWLHGFEAEPWYSRYYNYLSSHKTLLTQLDRKDTHFEDQKNMLRDLFTHKTLDITFIYVSESFKKKYVDPYVGIEPKKYEIIPNIIDKDLFPYRKKIKEDRFKICNIRPYTAKNYANDITRDVILYLSKKRIFKKLEFNLYGDGPLFDQITMPLKQFDNVHLHKGFVPQNEIPYIHAQHGIYLGPTRHDSQGVSLGEAMSSGLVPISNDIGAIKEYIEPNKAGIVVPRDDVKEMANAIVYLVKHHKEFLAMSEYAHESIQSKAGKHIVINKEVEVINGGK</sequence>
<dbReference type="OrthoDB" id="6713581at2"/>
<dbReference type="PANTHER" id="PTHR12526">
    <property type="entry name" value="GLYCOSYLTRANSFERASE"/>
    <property type="match status" value="1"/>
</dbReference>
<name>A0A1Q1G0J3_9BACL</name>
<keyword evidence="1" id="KW-0808">Transferase</keyword>
<dbReference type="PANTHER" id="PTHR12526:SF630">
    <property type="entry name" value="GLYCOSYLTRANSFERASE"/>
    <property type="match status" value="1"/>
</dbReference>
<dbReference type="STRING" id="1849491.BVH56_02600"/>
<keyword evidence="2" id="KW-1185">Reference proteome</keyword>
<reference evidence="1 2" key="1">
    <citation type="submission" date="2018-11" db="EMBL/GenBank/DDBJ databases">
        <title>Genomic Encyclopedia of Type Strains, Phase IV (KMG-IV): sequencing the most valuable type-strain genomes for metagenomic binning, comparative biology and taxonomic classification.</title>
        <authorList>
            <person name="Goeker M."/>
        </authorList>
    </citation>
    <scope>NUCLEOTIDE SEQUENCE [LARGE SCALE GENOMIC DNA]</scope>
    <source>
        <strain evidence="1 2">DSM 29158</strain>
    </source>
</reference>
<gene>
    <name evidence="1" type="ORF">EDD62_0955</name>
</gene>
<dbReference type="RefSeq" id="WP_077139963.1">
    <property type="nucleotide sequence ID" value="NZ_CBCSGK010000010.1"/>
</dbReference>
<accession>A0A3N5CKD5</accession>
<dbReference type="GO" id="GO:0016740">
    <property type="term" value="F:transferase activity"/>
    <property type="evidence" value="ECO:0007669"/>
    <property type="project" value="UniProtKB-KW"/>
</dbReference>
<organism evidence="1 2">
    <name type="scientific">Abyssicoccus albus</name>
    <dbReference type="NCBI Taxonomy" id="1817405"/>
    <lineage>
        <taxon>Bacteria</taxon>
        <taxon>Bacillati</taxon>
        <taxon>Bacillota</taxon>
        <taxon>Bacilli</taxon>
        <taxon>Bacillales</taxon>
        <taxon>Abyssicoccaceae</taxon>
    </lineage>
</organism>